<organism evidence="4 5">
    <name type="scientific">Carboxydothermus islandicus</name>
    <dbReference type="NCBI Taxonomy" id="661089"/>
    <lineage>
        <taxon>Bacteria</taxon>
        <taxon>Bacillati</taxon>
        <taxon>Bacillota</taxon>
        <taxon>Clostridia</taxon>
        <taxon>Thermoanaerobacterales</taxon>
        <taxon>Thermoanaerobacteraceae</taxon>
        <taxon>Carboxydothermus</taxon>
    </lineage>
</organism>
<accession>A0A1L8D5B9</accession>
<feature type="transmembrane region" description="Helical" evidence="3">
    <location>
        <begin position="443"/>
        <end position="468"/>
    </location>
</feature>
<dbReference type="PANTHER" id="PTHR22550">
    <property type="entry name" value="SPORE GERMINATION PROTEIN"/>
    <property type="match status" value="1"/>
</dbReference>
<keyword evidence="5" id="KW-1185">Reference proteome</keyword>
<feature type="transmembrane region" description="Helical" evidence="3">
    <location>
        <begin position="416"/>
        <end position="436"/>
    </location>
</feature>
<dbReference type="InterPro" id="IPR050768">
    <property type="entry name" value="UPF0353/GerABKA_families"/>
</dbReference>
<evidence type="ECO:0000256" key="2">
    <source>
        <dbReference type="ARBA" id="ARBA00023136"/>
    </source>
</evidence>
<gene>
    <name evidence="4" type="ORF">ciss_23080</name>
</gene>
<evidence type="ECO:0000256" key="3">
    <source>
        <dbReference type="SAM" id="Phobius"/>
    </source>
</evidence>
<comment type="caution">
    <text evidence="4">The sequence shown here is derived from an EMBL/GenBank/DDBJ whole genome shotgun (WGS) entry which is preliminary data.</text>
</comment>
<reference evidence="5" key="1">
    <citation type="submission" date="2016-12" db="EMBL/GenBank/DDBJ databases">
        <title>Draft Genome Sequences od Carboxydothermus pertinax and islandicus, Hydrogenogenic Carboxydotrophic Bacteria.</title>
        <authorList>
            <person name="Fukuyama Y."/>
            <person name="Ohmae K."/>
            <person name="Yoneda Y."/>
            <person name="Yoshida T."/>
            <person name="Sako Y."/>
        </authorList>
    </citation>
    <scope>NUCLEOTIDE SEQUENCE [LARGE SCALE GENOMIC DNA]</scope>
    <source>
        <strain evidence="5">SET</strain>
    </source>
</reference>
<dbReference type="AlphaFoldDB" id="A0A1L8D5B9"/>
<dbReference type="EMBL" id="BDJL01000141">
    <property type="protein sequence ID" value="GAV26375.1"/>
    <property type="molecule type" value="Genomic_DNA"/>
</dbReference>
<dbReference type="InterPro" id="IPR004995">
    <property type="entry name" value="Spore_Ger"/>
</dbReference>
<dbReference type="GO" id="GO:0016020">
    <property type="term" value="C:membrane"/>
    <property type="evidence" value="ECO:0007669"/>
    <property type="project" value="InterPro"/>
</dbReference>
<dbReference type="OrthoDB" id="1726708at2"/>
<feature type="transmembrane region" description="Helical" evidence="3">
    <location>
        <begin position="390"/>
        <end position="410"/>
    </location>
</feature>
<feature type="transmembrane region" description="Helical" evidence="3">
    <location>
        <begin position="318"/>
        <end position="340"/>
    </location>
</feature>
<name>A0A1L8D5B9_9THEO</name>
<dbReference type="PIRSF" id="PIRSF005690">
    <property type="entry name" value="GerBA"/>
    <property type="match status" value="1"/>
</dbReference>
<dbReference type="GO" id="GO:0009847">
    <property type="term" value="P:spore germination"/>
    <property type="evidence" value="ECO:0007669"/>
    <property type="project" value="InterPro"/>
</dbReference>
<evidence type="ECO:0000313" key="5">
    <source>
        <dbReference type="Proteomes" id="UP000187338"/>
    </source>
</evidence>
<comment type="similarity">
    <text evidence="1">Belongs to the GerABKA family.</text>
</comment>
<sequence>MGLWGKITKIFKGKGKNSSFNEEKPTRLSEYKEKRFSGKVTVDASEIRKILGDPSDLVIREFSYYGVAAAAVMIDGLVDKMVVIDGILKPLMVEAKIAREKPADPYKSLKEEMLAIAEIKEVQTLDEFLLAVLSGEVGLLLENCPVALLASAKGWATRSVTEPMNEVVVRGPQEGFTETIRVNTTLIRRRVRSPYLRFEALKIGRISQTDVVIAYLEDIANPQIVEEVRNRLSRIDVDAILESGYLEEFIEDDPFNIFPQIKHTERPDKAVADLLEGKVVILTDGTPLALIVPATFPEFFQAAEDYYEKYFIGNFLRLIRLLAFFIAMFLPSLYIAIITYHQEMIPTELLINIWASRSGVPFPAFVEALIMEIAFEALREAGVRLPRPVGQAVSIVGALIIGQAAVEAGIVSTSMVITVAITGIASFAIPAFNMAVAARIYRFGMMILAATFGMFGLMMGFIFLVILLCNTRSFGVPYLAPIAPLSIPDQRDVVVRLPRWLMVKRPKHFRPRDERRVKEGLRPGYHKGEKRR</sequence>
<proteinExistence type="inferred from homology"/>
<protein>
    <submittedName>
        <fullName evidence="4">Spore germination protein</fullName>
    </submittedName>
</protein>
<dbReference type="RefSeq" id="WP_075866545.1">
    <property type="nucleotide sequence ID" value="NZ_BDJL01000141.1"/>
</dbReference>
<dbReference type="Proteomes" id="UP000187338">
    <property type="component" value="Unassembled WGS sequence"/>
</dbReference>
<evidence type="ECO:0000313" key="4">
    <source>
        <dbReference type="EMBL" id="GAV26375.1"/>
    </source>
</evidence>
<feature type="transmembrane region" description="Helical" evidence="3">
    <location>
        <begin position="360"/>
        <end position="378"/>
    </location>
</feature>
<keyword evidence="3" id="KW-0812">Transmembrane</keyword>
<dbReference type="STRING" id="661089.ciss_23080"/>
<evidence type="ECO:0000256" key="1">
    <source>
        <dbReference type="ARBA" id="ARBA00005278"/>
    </source>
</evidence>
<keyword evidence="2 3" id="KW-0472">Membrane</keyword>
<dbReference type="PANTHER" id="PTHR22550:SF5">
    <property type="entry name" value="LEUCINE ZIPPER PROTEIN 4"/>
    <property type="match status" value="1"/>
</dbReference>
<dbReference type="Pfam" id="PF03323">
    <property type="entry name" value="GerA"/>
    <property type="match status" value="1"/>
</dbReference>
<keyword evidence="3" id="KW-1133">Transmembrane helix</keyword>